<dbReference type="GO" id="GO:0001518">
    <property type="term" value="C:voltage-gated sodium channel complex"/>
    <property type="evidence" value="ECO:0007669"/>
    <property type="project" value="TreeGrafter"/>
</dbReference>
<dbReference type="PANTHER" id="PTHR10037:SF62">
    <property type="entry name" value="SODIUM CHANNEL PROTEIN 60E"/>
    <property type="match status" value="1"/>
</dbReference>
<keyword evidence="4 6" id="KW-0472">Membrane</keyword>
<dbReference type="GO" id="GO:0005248">
    <property type="term" value="F:voltage-gated sodium channel activity"/>
    <property type="evidence" value="ECO:0007669"/>
    <property type="project" value="TreeGrafter"/>
</dbReference>
<keyword evidence="2 6" id="KW-0812">Transmembrane</keyword>
<dbReference type="InterPro" id="IPR027359">
    <property type="entry name" value="Volt_channel_dom_sf"/>
</dbReference>
<feature type="transmembrane region" description="Helical" evidence="6">
    <location>
        <begin position="145"/>
        <end position="164"/>
    </location>
</feature>
<dbReference type="Proteomes" id="UP000196573">
    <property type="component" value="Unassembled WGS sequence"/>
</dbReference>
<accession>A0A1X7AG81</accession>
<evidence type="ECO:0000259" key="7">
    <source>
        <dbReference type="Pfam" id="PF00520"/>
    </source>
</evidence>
<dbReference type="RefSeq" id="WP_087107565.1">
    <property type="nucleotide sequence ID" value="NZ_CBCSCN010000001.1"/>
</dbReference>
<name>A0A1X7AG81_9GAMM</name>
<evidence type="ECO:0000256" key="4">
    <source>
        <dbReference type="ARBA" id="ARBA00023136"/>
    </source>
</evidence>
<evidence type="ECO:0000313" key="9">
    <source>
        <dbReference type="Proteomes" id="UP000196573"/>
    </source>
</evidence>
<feature type="transmembrane region" description="Helical" evidence="6">
    <location>
        <begin position="84"/>
        <end position="102"/>
    </location>
</feature>
<dbReference type="InterPro" id="IPR005821">
    <property type="entry name" value="Ion_trans_dom"/>
</dbReference>
<comment type="subcellular location">
    <subcellularLocation>
        <location evidence="1">Membrane</location>
        <topology evidence="1">Multi-pass membrane protein</topology>
    </subcellularLocation>
</comment>
<feature type="coiled-coil region" evidence="5">
    <location>
        <begin position="242"/>
        <end position="272"/>
    </location>
</feature>
<feature type="domain" description="Ion transport" evidence="7">
    <location>
        <begin position="28"/>
        <end position="240"/>
    </location>
</feature>
<evidence type="ECO:0000256" key="2">
    <source>
        <dbReference type="ARBA" id="ARBA00022692"/>
    </source>
</evidence>
<reference evidence="8 9" key="1">
    <citation type="submission" date="2017-03" db="EMBL/GenBank/DDBJ databases">
        <authorList>
            <person name="Afonso C.L."/>
            <person name="Miller P.J."/>
            <person name="Scott M.A."/>
            <person name="Spackman E."/>
            <person name="Goraichik I."/>
            <person name="Dimitrov K.M."/>
            <person name="Suarez D.L."/>
            <person name="Swayne D.E."/>
        </authorList>
    </citation>
    <scope>NUCLEOTIDE SEQUENCE [LARGE SCALE GENOMIC DNA]</scope>
    <source>
        <strain evidence="8">SB41UT1</strain>
    </source>
</reference>
<dbReference type="OrthoDB" id="5297065at2"/>
<feature type="transmembrane region" description="Helical" evidence="6">
    <location>
        <begin position="21"/>
        <end position="40"/>
    </location>
</feature>
<keyword evidence="5" id="KW-0175">Coiled coil</keyword>
<evidence type="ECO:0000256" key="1">
    <source>
        <dbReference type="ARBA" id="ARBA00004141"/>
    </source>
</evidence>
<evidence type="ECO:0000313" key="8">
    <source>
        <dbReference type="EMBL" id="SMA39420.1"/>
    </source>
</evidence>
<evidence type="ECO:0000256" key="6">
    <source>
        <dbReference type="SAM" id="Phobius"/>
    </source>
</evidence>
<dbReference type="Pfam" id="PF00520">
    <property type="entry name" value="Ion_trans"/>
    <property type="match status" value="1"/>
</dbReference>
<evidence type="ECO:0000256" key="3">
    <source>
        <dbReference type="ARBA" id="ARBA00022989"/>
    </source>
</evidence>
<gene>
    <name evidence="8" type="ORF">EHSB41UT_01033</name>
</gene>
<feature type="transmembrane region" description="Helical" evidence="6">
    <location>
        <begin position="213"/>
        <end position="233"/>
    </location>
</feature>
<dbReference type="PANTHER" id="PTHR10037">
    <property type="entry name" value="VOLTAGE-GATED CATION CHANNEL CALCIUM AND SODIUM"/>
    <property type="match status" value="1"/>
</dbReference>
<dbReference type="Gene3D" id="1.20.120.350">
    <property type="entry name" value="Voltage-gated potassium channels. Chain C"/>
    <property type="match status" value="1"/>
</dbReference>
<evidence type="ECO:0000256" key="5">
    <source>
        <dbReference type="SAM" id="Coils"/>
    </source>
</evidence>
<protein>
    <submittedName>
        <fullName evidence="8">Ion transport protein</fullName>
    </submittedName>
</protein>
<keyword evidence="3 6" id="KW-1133">Transmembrane helix</keyword>
<dbReference type="InterPro" id="IPR043203">
    <property type="entry name" value="VGCC_Ca_Na"/>
</dbReference>
<dbReference type="AlphaFoldDB" id="A0A1X7AG81"/>
<dbReference type="Gene3D" id="1.10.287.70">
    <property type="match status" value="1"/>
</dbReference>
<feature type="transmembrane region" description="Helical" evidence="6">
    <location>
        <begin position="52"/>
        <end position="72"/>
    </location>
</feature>
<proteinExistence type="predicted"/>
<organism evidence="8 9">
    <name type="scientific">Parendozoicomonas haliclonae</name>
    <dbReference type="NCBI Taxonomy" id="1960125"/>
    <lineage>
        <taxon>Bacteria</taxon>
        <taxon>Pseudomonadati</taxon>
        <taxon>Pseudomonadota</taxon>
        <taxon>Gammaproteobacteria</taxon>
        <taxon>Oceanospirillales</taxon>
        <taxon>Endozoicomonadaceae</taxon>
        <taxon>Parendozoicomonas</taxon>
    </lineage>
</organism>
<dbReference type="EMBL" id="FWPT01000002">
    <property type="protein sequence ID" value="SMA39420.1"/>
    <property type="molecule type" value="Genomic_DNA"/>
</dbReference>
<keyword evidence="9" id="KW-1185">Reference proteome</keyword>
<dbReference type="SUPFAM" id="SSF81324">
    <property type="entry name" value="Voltage-gated potassium channels"/>
    <property type="match status" value="1"/>
</dbReference>
<sequence>MSDSSSIKRLQHSVKGGLESLFLNEKITALIIFLAVVMAFTNNLLSHESIYLFNWLLTLYFLFEAAVKINTFTWRGYISSRKNVFDFSILTGSLFLLLFPAFQTSGVIFLRIFRILALLRILRLLPNTEHVLRGLARAIVASKAILILLAVMLIFFSMLGYSLFSSYLPEYFGNPMTAMNTIFQIFTIENWGAVPEAAKELKNDNLYYTVNTFVISVLILGGFIALSLANAVFVDEMVSDNNNDIKRELLELRAENQEIKELLRQIVDKQAR</sequence>